<dbReference type="Proteomes" id="UP000823775">
    <property type="component" value="Unassembled WGS sequence"/>
</dbReference>
<proteinExistence type="predicted"/>
<name>A0ABS8Y9N9_DATST</name>
<gene>
    <name evidence="1" type="ORF">HAX54_045584</name>
</gene>
<dbReference type="EMBL" id="JACEIK010070806">
    <property type="protein sequence ID" value="MCE5167273.1"/>
    <property type="molecule type" value="Genomic_DNA"/>
</dbReference>
<organism evidence="1 2">
    <name type="scientific">Datura stramonium</name>
    <name type="common">Jimsonweed</name>
    <name type="synonym">Common thornapple</name>
    <dbReference type="NCBI Taxonomy" id="4076"/>
    <lineage>
        <taxon>Eukaryota</taxon>
        <taxon>Viridiplantae</taxon>
        <taxon>Streptophyta</taxon>
        <taxon>Embryophyta</taxon>
        <taxon>Tracheophyta</taxon>
        <taxon>Spermatophyta</taxon>
        <taxon>Magnoliopsida</taxon>
        <taxon>eudicotyledons</taxon>
        <taxon>Gunneridae</taxon>
        <taxon>Pentapetalae</taxon>
        <taxon>asterids</taxon>
        <taxon>lamiids</taxon>
        <taxon>Solanales</taxon>
        <taxon>Solanaceae</taxon>
        <taxon>Solanoideae</taxon>
        <taxon>Datureae</taxon>
        <taxon>Datura</taxon>
    </lineage>
</organism>
<protein>
    <submittedName>
        <fullName evidence="1">Uncharacterized protein</fullName>
    </submittedName>
</protein>
<comment type="caution">
    <text evidence="1">The sequence shown here is derived from an EMBL/GenBank/DDBJ whole genome shotgun (WGS) entry which is preliminary data.</text>
</comment>
<evidence type="ECO:0000313" key="2">
    <source>
        <dbReference type="Proteomes" id="UP000823775"/>
    </source>
</evidence>
<keyword evidence="2" id="KW-1185">Reference proteome</keyword>
<evidence type="ECO:0000313" key="1">
    <source>
        <dbReference type="EMBL" id="MCE5167273.1"/>
    </source>
</evidence>
<reference evidence="1 2" key="1">
    <citation type="journal article" date="2021" name="BMC Genomics">
        <title>Datura genome reveals duplications of psychoactive alkaloid biosynthetic genes and high mutation rate following tissue culture.</title>
        <authorList>
            <person name="Rajewski A."/>
            <person name="Carter-House D."/>
            <person name="Stajich J."/>
            <person name="Litt A."/>
        </authorList>
    </citation>
    <scope>NUCLEOTIDE SEQUENCE [LARGE SCALE GENOMIC DNA]</scope>
    <source>
        <strain evidence="1">AR-01</strain>
    </source>
</reference>
<sequence length="53" mass="6001">MAGEEVKETLLNKREEKCYYENCPGCKVDLHKAGQTGLPIKELFTMWVVVLGT</sequence>
<accession>A0ABS8Y9N9</accession>
<feature type="non-terminal residue" evidence="1">
    <location>
        <position position="53"/>
    </location>
</feature>